<dbReference type="InterPro" id="IPR007278">
    <property type="entry name" value="DUF397"/>
</dbReference>
<feature type="region of interest" description="Disordered" evidence="1">
    <location>
        <begin position="1"/>
        <end position="22"/>
    </location>
</feature>
<dbReference type="Pfam" id="PF04149">
    <property type="entry name" value="DUF397"/>
    <property type="match status" value="1"/>
</dbReference>
<name>A0ABT1JKQ0_ACTCY</name>
<evidence type="ECO:0000313" key="3">
    <source>
        <dbReference type="EMBL" id="MCP2333087.1"/>
    </source>
</evidence>
<organism evidence="3 4">
    <name type="scientific">Actinoalloteichus caeruleus DSM 43889</name>
    <dbReference type="NCBI Taxonomy" id="1120930"/>
    <lineage>
        <taxon>Bacteria</taxon>
        <taxon>Bacillati</taxon>
        <taxon>Actinomycetota</taxon>
        <taxon>Actinomycetes</taxon>
        <taxon>Pseudonocardiales</taxon>
        <taxon>Pseudonocardiaceae</taxon>
        <taxon>Actinoalloteichus</taxon>
        <taxon>Actinoalloteichus cyanogriseus</taxon>
    </lineage>
</organism>
<evidence type="ECO:0000313" key="4">
    <source>
        <dbReference type="Proteomes" id="UP000791080"/>
    </source>
</evidence>
<gene>
    <name evidence="3" type="ORF">G443_003357</name>
</gene>
<dbReference type="Proteomes" id="UP000791080">
    <property type="component" value="Unassembled WGS sequence"/>
</dbReference>
<dbReference type="EMBL" id="AUBJ02000001">
    <property type="protein sequence ID" value="MCP2333087.1"/>
    <property type="molecule type" value="Genomic_DNA"/>
</dbReference>
<protein>
    <recommendedName>
        <fullName evidence="2">DUF397 domain-containing protein</fullName>
    </recommendedName>
</protein>
<comment type="caution">
    <text evidence="3">The sequence shown here is derived from an EMBL/GenBank/DDBJ whole genome shotgun (WGS) entry which is preliminary data.</text>
</comment>
<keyword evidence="4" id="KW-1185">Reference proteome</keyword>
<feature type="compositionally biased region" description="Polar residues" evidence="1">
    <location>
        <begin position="1"/>
        <end position="21"/>
    </location>
</feature>
<proteinExistence type="predicted"/>
<reference evidence="3 4" key="1">
    <citation type="submission" date="2022-06" db="EMBL/GenBank/DDBJ databases">
        <title>Genomic Encyclopedia of Type Strains, Phase I: the one thousand microbial genomes (KMG-I) project.</title>
        <authorList>
            <person name="Kyrpides N."/>
        </authorList>
    </citation>
    <scope>NUCLEOTIDE SEQUENCE [LARGE SCALE GENOMIC DNA]</scope>
    <source>
        <strain evidence="3 4">DSM 43889</strain>
    </source>
</reference>
<evidence type="ECO:0000259" key="2">
    <source>
        <dbReference type="Pfam" id="PF04149"/>
    </source>
</evidence>
<accession>A0ABT1JKQ0</accession>
<evidence type="ECO:0000256" key="1">
    <source>
        <dbReference type="SAM" id="MobiDB-lite"/>
    </source>
</evidence>
<feature type="domain" description="DUF397" evidence="2">
    <location>
        <begin position="10"/>
        <end position="62"/>
    </location>
</feature>
<sequence length="66" mass="7162">MERSLQDITNWRKSSRSSNGANDCVEVGATSAVVAVRDTKNRAGGTLVVSREAFSSFLMSIKAERL</sequence>